<keyword evidence="9" id="KW-1185">Reference proteome</keyword>
<dbReference type="NCBIfam" id="TIGR04131">
    <property type="entry name" value="Bac_Flav_CTERM"/>
    <property type="match status" value="1"/>
</dbReference>
<feature type="domain" description="MBG" evidence="6">
    <location>
        <begin position="2249"/>
        <end position="2321"/>
    </location>
</feature>
<feature type="domain" description="MBG" evidence="6">
    <location>
        <begin position="2328"/>
        <end position="2400"/>
    </location>
</feature>
<evidence type="ECO:0000256" key="2">
    <source>
        <dbReference type="ARBA" id="ARBA00022737"/>
    </source>
</evidence>
<feature type="region of interest" description="Disordered" evidence="4">
    <location>
        <begin position="913"/>
        <end position="932"/>
    </location>
</feature>
<feature type="domain" description="MBG" evidence="6">
    <location>
        <begin position="2486"/>
        <end position="2558"/>
    </location>
</feature>
<evidence type="ECO:0000256" key="1">
    <source>
        <dbReference type="ARBA" id="ARBA00022729"/>
    </source>
</evidence>
<accession>A0ABV5J1Y4</accession>
<feature type="region of interest" description="Disordered" evidence="4">
    <location>
        <begin position="708"/>
        <end position="738"/>
    </location>
</feature>
<feature type="compositionally biased region" description="Low complexity" evidence="4">
    <location>
        <begin position="1811"/>
        <end position="1820"/>
    </location>
</feature>
<evidence type="ECO:0000259" key="5">
    <source>
        <dbReference type="Pfam" id="PF03160"/>
    </source>
</evidence>
<feature type="region of interest" description="Disordered" evidence="4">
    <location>
        <begin position="1808"/>
        <end position="1832"/>
    </location>
</feature>
<dbReference type="Gene3D" id="2.60.40.2030">
    <property type="match status" value="2"/>
</dbReference>
<evidence type="ECO:0000259" key="6">
    <source>
        <dbReference type="Pfam" id="PF18676"/>
    </source>
</evidence>
<dbReference type="Gene3D" id="3.30.160.710">
    <property type="match status" value="8"/>
</dbReference>
<dbReference type="SUPFAM" id="SSF141072">
    <property type="entry name" value="CalX-like"/>
    <property type="match status" value="2"/>
</dbReference>
<comment type="caution">
    <text evidence="8">The sequence shown here is derived from an EMBL/GenBank/DDBJ whole genome shotgun (WGS) entry which is preliminary data.</text>
</comment>
<dbReference type="InterPro" id="IPR056284">
    <property type="entry name" value="AIR9-like_A9"/>
</dbReference>
<evidence type="ECO:0000256" key="3">
    <source>
        <dbReference type="ARBA" id="ARBA00022837"/>
    </source>
</evidence>
<sequence>MEKIYGKKLLKGLFPIIMGLLLVFQVSGQTFTEDFEDETTGKKTPFSSSSNEASVSFDYEFTSAGDGGIGEVLDNFGVGDSKSLDLLSNGSTGAIETFRIKRTDGAEFDFTGIYVANYGGDVITVQGYRSSSSVGSPQTVSNGDIKSLTFNVTVDEVHISSSDFFLVNIDEFSGEIVASNSAPTASSFTASNGPYENLTYTFSTSDFGYSDGDGDVLDHLLIESVPGSGTLYVDADNDDVYDGGEEVSTSDQVSKADLDAGNLQYIQNGSTNTSFQFEVNDGTDTSTGNYTATLNVSAVPTVTLSLSPSSKSESLTSNNVVTATLSNSYGANTTVNLSFGGTATNSVDYNLSGTSITVPAGSTSGTINLSNISDAIYEGNETVVIDISSVSNGTESGTQQETYTIIDDDPQPNASLELLNVYNPITDESGGQAYIRGKIDNIAGVTVTIPLTFSGTATGGGTDYSITGSSITISPGEPMDSIRVTSIFDGIEEGDETVIIDMDTPTNAVEDGTQQVTLTINDEDAAPPSGYSVSIDQSSINAFNESDASFTFSGAEVGTDYDYTFSSSGGGTDVTGNGTISTTTDQISNIDLSGLPDGTITLSVTLKDSFGNTGTAATDTKTKDATAPSGYIATFDQSGINASNESAISFTFGAAEVGAGYDYSISSSGGGTNVTGSGTVVSSTDQITGLNLSGLNDGTLSLSVTLTDDAGNTGSTATDTETKDTAAPTGYSVTIDQNPINSGNESAVSFTFASAEVGTDYDYTISSSGGGTNVTGSGTLITATDQITGLDVSGLGDGTLTLSVTLTDGAGNTGSAATDTESKDTTAPLGYAVSLDQSPINTGNETATSFTFASAEVGADYNYTLSSSGGGTDVTGSGTISTATDNITGLDLSGLGEGTVTLSVTLTDAARNTGTAATDTETKDTTAPSGYSVTFDQSPINGGNEPAVSFTFASAEVGASYNYTLSSSGGGTNVTGSGTIGSATEQVNGLDVSGLVDGTITLSVTLTDTNGNTGTAATDTETKDTEAPTGYSVVLDQSPVNAGNESAVSFTFVSAEVGADYSYTLSSSGGGSNVTGSGTITTATDNITGLDVSGLEDGTITLSVTLTDVNGNTGTVATDTETKDTAAPSGYSVTIDQNPINAGNESAVSFTFASAEVGADYSYTLSSSGGGTNVTGSGTIGSSTEQVSGLDVSGLADGTITLSVTLTDVNGNTGTAATDTETKDTAAPSGYSVTIDQSPINAGNESAVSFTFASAEVGADYSYALSSSGGGSNVTGSGTITTTTDNITGLDVSGLADGTITLSVTLTDVNGNTGTAATDTETKDTAAPSGYSVTIDQNPINAGNESAVSFTFGSAEVGSTYNYTLSSSGGGTNVTGSGTIGSSTEQVSGLDVSGLADGTITLSVTLTDVNGNTGTATTDTETKDTAAPSGYSVTIDQSPINAGNESSVSFTFASAEVGADYSYTLSSSGGGTNVTGSGTISTATDQITGLDVSGLGDGAVTLSVTLTDANGNTGTAVTDTETKDSAVPSGYSVTIDQNPINAGNESSVSFTFVGAEVGTDFNYTISSTGGSTNVTGSGTISSATDNITGLDLSGLGDGTVTLSVTLTDANGNTGTAASDTKTKDATVPSGYSATFDQSPINNNNQNNTNFTFASAEVGSTYNYTLSSSGGGTNVTGSGTISTATDNITGLDLSGLADGTITLSVTLTDANGNAGTAATDTETKDTAAPAGYSVSFDQDPIDEPNQNVASFTFTSAEVGATYDYNLVSSGGGTNVTGSGTISTATDQITGLDLSGLGDGTITLSVTLTDPAGNTGSTSTDTSTKDTNDAPTASSLSINGALTIGEVLTGNYTFTDPDGDTESGTTYQWYLSDDNAGTGKTAISGATNQQYTLQSADQGKYIGFEVTPNDGKDAGTTVESTLVGPVKIDQTITFPSIPTKTYGDPSFTLGVAQTDQGLTVTYTADDPTVVSISGNQATILKAGSTQITAAQSGDGVTNAATDITQNLTVDKATLTVTADNKTKVYGEIDPTLTVSYAGFTNGDDETALGRTLDISRAAGEDVGSYTIGVSGYTSGNYTINYVDGTFEVTEATLTVTADDKTKVYGETDPTLTVSYAGFTNGDDETALGGTLDISRAAGEDVGNYTITASGYTSGNYTINYVDGTFEITKASLTVTADDKTKVYGETDPTLTVSYAGFTNGDDETALGGTLDISRAAGEDVGSYTIGVSGYTSGNYTINYVDGTFEVTEATLTVTADDKTKVYGETDPTLTVSYAGFTNGDDETALGGMLDISRSAGEDVGNYTITAIGYTSGNYNINYVDGTFEITKASLTVTADDKTKVYGEADPTLTVSYAGFENGDDKTALGGTLDISRAAGEDVGNYTITAIGYTSGNYNINYVDGNFEVTQASLTVTADDKTKVYGEADPTLTVSYAGFENGDDKTALGGTLDISRAAGEDVGNYTITAIGYTSGNYTINYVDGTFEVTEATLTVTAVDKTKVYGETDPTLTVSYAGFENGDDEAALGGMPDISRAAGEDVGNYIITATGYTSSNYTIKYVDGNFEIRKATLTVTADTQLKIFGQEDPELTYQASGFKNGDGKEVMSGALARASGEDVGGYPILIGTLDAGNDYKINFTGANLTIQARKIEEVIEPALVEVEWGMELEQVDLPATVLVRTEANEFINLEVEWIKSGIDTRSSGDYRITGRLQLQGSISGEALPVPSMYVVVLPKPLPENILLDNNSFEASVENNSLSIGTFTIEDPADNQHEVILVPGVEDNDYFILDGRTLFWNSEEALPGRTQFTVEVRVIDADGNVMVKTYTITREREGLEEIELTNTFSPNGDGANDTWGVPELKFFEGIRIMIFEKSGKRVFLTDNPEVKWDGTYNGEFLAPGAYFWVIKNQLTGEIRRGVLNLISR</sequence>
<dbReference type="Pfam" id="PF13585">
    <property type="entry name" value="CHU_C"/>
    <property type="match status" value="1"/>
</dbReference>
<dbReference type="EMBL" id="JBHMEW010000005">
    <property type="protein sequence ID" value="MFB9210303.1"/>
    <property type="molecule type" value="Genomic_DNA"/>
</dbReference>
<dbReference type="InterPro" id="IPR038081">
    <property type="entry name" value="CalX-like_sf"/>
</dbReference>
<dbReference type="Pfam" id="PF03160">
    <property type="entry name" value="Calx-beta"/>
    <property type="match status" value="2"/>
</dbReference>
<dbReference type="InterPro" id="IPR041286">
    <property type="entry name" value="MBG_2"/>
</dbReference>
<feature type="region of interest" description="Disordered" evidence="4">
    <location>
        <begin position="1710"/>
        <end position="1740"/>
    </location>
</feature>
<dbReference type="InterPro" id="IPR003644">
    <property type="entry name" value="Calx_beta"/>
</dbReference>
<name>A0ABV5J1Y4_9BACT</name>
<feature type="domain" description="MBG" evidence="6">
    <location>
        <begin position="2170"/>
        <end position="2242"/>
    </location>
</feature>
<evidence type="ECO:0000259" key="7">
    <source>
        <dbReference type="Pfam" id="PF23197"/>
    </source>
</evidence>
<dbReference type="Pfam" id="PF18676">
    <property type="entry name" value="MBG_2"/>
    <property type="match status" value="8"/>
</dbReference>
<evidence type="ECO:0000313" key="8">
    <source>
        <dbReference type="EMBL" id="MFB9210303.1"/>
    </source>
</evidence>
<dbReference type="Pfam" id="PF23197">
    <property type="entry name" value="IG_AIR9"/>
    <property type="match status" value="1"/>
</dbReference>
<feature type="domain" description="MBG" evidence="6">
    <location>
        <begin position="2012"/>
        <end position="2084"/>
    </location>
</feature>
<dbReference type="RefSeq" id="WP_379945310.1">
    <property type="nucleotide sequence ID" value="NZ_JBHMEW010000005.1"/>
</dbReference>
<evidence type="ECO:0000256" key="4">
    <source>
        <dbReference type="SAM" id="MobiDB-lite"/>
    </source>
</evidence>
<feature type="domain" description="MBG" evidence="6">
    <location>
        <begin position="2407"/>
        <end position="2479"/>
    </location>
</feature>
<feature type="domain" description="Calx-beta" evidence="5">
    <location>
        <begin position="300"/>
        <end position="409"/>
    </location>
</feature>
<dbReference type="Proteomes" id="UP001589654">
    <property type="component" value="Unassembled WGS sequence"/>
</dbReference>
<feature type="domain" description="MBG" evidence="6">
    <location>
        <begin position="2091"/>
        <end position="2163"/>
    </location>
</feature>
<reference evidence="8 9" key="1">
    <citation type="submission" date="2024-09" db="EMBL/GenBank/DDBJ databases">
        <authorList>
            <person name="Sun Q."/>
            <person name="Mori K."/>
        </authorList>
    </citation>
    <scope>NUCLEOTIDE SEQUENCE [LARGE SCALE GENOMIC DNA]</scope>
    <source>
        <strain evidence="8 9">CECT 7682</strain>
    </source>
</reference>
<feature type="domain" description="MBG" evidence="6">
    <location>
        <begin position="2565"/>
        <end position="2637"/>
    </location>
</feature>
<proteinExistence type="predicted"/>
<feature type="compositionally biased region" description="Low complexity" evidence="4">
    <location>
        <begin position="1710"/>
        <end position="1729"/>
    </location>
</feature>
<feature type="compositionally biased region" description="Low complexity" evidence="4">
    <location>
        <begin position="713"/>
        <end position="729"/>
    </location>
</feature>
<feature type="domain" description="Calx-beta" evidence="5">
    <location>
        <begin position="446"/>
        <end position="524"/>
    </location>
</feature>
<gene>
    <name evidence="8" type="ORF">ACFFUR_00655</name>
</gene>
<keyword evidence="1" id="KW-0732">Signal</keyword>
<keyword evidence="2" id="KW-0677">Repeat</keyword>
<evidence type="ECO:0000313" key="9">
    <source>
        <dbReference type="Proteomes" id="UP001589654"/>
    </source>
</evidence>
<feature type="domain" description="AIR9-like A9" evidence="7">
    <location>
        <begin position="1832"/>
        <end position="1906"/>
    </location>
</feature>
<protein>
    <submittedName>
        <fullName evidence="8">MBG domain-containing protein</fullName>
    </submittedName>
</protein>
<organism evidence="8 9">
    <name type="scientific">Echinicola jeungdonensis</name>
    <dbReference type="NCBI Taxonomy" id="709343"/>
    <lineage>
        <taxon>Bacteria</taxon>
        <taxon>Pseudomonadati</taxon>
        <taxon>Bacteroidota</taxon>
        <taxon>Cytophagia</taxon>
        <taxon>Cytophagales</taxon>
        <taxon>Cyclobacteriaceae</taxon>
        <taxon>Echinicola</taxon>
    </lineage>
</organism>
<dbReference type="Gene3D" id="2.60.40.2700">
    <property type="match status" value="1"/>
</dbReference>
<dbReference type="InterPro" id="IPR026341">
    <property type="entry name" value="T9SS_type_B"/>
</dbReference>
<keyword evidence="3" id="KW-0106">Calcium</keyword>